<evidence type="ECO:0000313" key="2">
    <source>
        <dbReference type="Proteomes" id="UP001054945"/>
    </source>
</evidence>
<gene>
    <name evidence="1" type="ORF">CEXT_749011</name>
</gene>
<proteinExistence type="predicted"/>
<name>A0AAV4Y5V3_CAEEX</name>
<dbReference type="EMBL" id="BPLR01018732">
    <property type="protein sequence ID" value="GIZ01859.1"/>
    <property type="molecule type" value="Genomic_DNA"/>
</dbReference>
<dbReference type="Proteomes" id="UP001054945">
    <property type="component" value="Unassembled WGS sequence"/>
</dbReference>
<keyword evidence="2" id="KW-1185">Reference proteome</keyword>
<dbReference type="AlphaFoldDB" id="A0AAV4Y5V3"/>
<protein>
    <submittedName>
        <fullName evidence="1">Uncharacterized protein</fullName>
    </submittedName>
</protein>
<evidence type="ECO:0000313" key="1">
    <source>
        <dbReference type="EMBL" id="GIZ01859.1"/>
    </source>
</evidence>
<organism evidence="1 2">
    <name type="scientific">Caerostris extrusa</name>
    <name type="common">Bark spider</name>
    <name type="synonym">Caerostris bankana</name>
    <dbReference type="NCBI Taxonomy" id="172846"/>
    <lineage>
        <taxon>Eukaryota</taxon>
        <taxon>Metazoa</taxon>
        <taxon>Ecdysozoa</taxon>
        <taxon>Arthropoda</taxon>
        <taxon>Chelicerata</taxon>
        <taxon>Arachnida</taxon>
        <taxon>Araneae</taxon>
        <taxon>Araneomorphae</taxon>
        <taxon>Entelegynae</taxon>
        <taxon>Araneoidea</taxon>
        <taxon>Araneidae</taxon>
        <taxon>Caerostris</taxon>
    </lineage>
</organism>
<accession>A0AAV4Y5V3</accession>
<reference evidence="1 2" key="1">
    <citation type="submission" date="2021-06" db="EMBL/GenBank/DDBJ databases">
        <title>Caerostris extrusa draft genome.</title>
        <authorList>
            <person name="Kono N."/>
            <person name="Arakawa K."/>
        </authorList>
    </citation>
    <scope>NUCLEOTIDE SEQUENCE [LARGE SCALE GENOMIC DNA]</scope>
</reference>
<sequence length="87" mass="10469">MKDWAKKRTYPTCHFNCFRHFRMKERKKNEEQRKKENNYFMFSMRENIIEAAIVFGRRFVNAECVAVVAGASISLVRDFSRAFETFC</sequence>
<comment type="caution">
    <text evidence="1">The sequence shown here is derived from an EMBL/GenBank/DDBJ whole genome shotgun (WGS) entry which is preliminary data.</text>
</comment>